<dbReference type="GO" id="GO:0005524">
    <property type="term" value="F:ATP binding"/>
    <property type="evidence" value="ECO:0007669"/>
    <property type="project" value="InterPro"/>
</dbReference>
<proteinExistence type="inferred from homology"/>
<keyword evidence="3" id="KW-0175">Coiled coil</keyword>
<evidence type="ECO:0000313" key="7">
    <source>
        <dbReference type="Proteomes" id="UP000185779"/>
    </source>
</evidence>
<dbReference type="InterPro" id="IPR027065">
    <property type="entry name" value="Lon_Prtase"/>
</dbReference>
<dbReference type="GO" id="GO:0030163">
    <property type="term" value="P:protein catabolic process"/>
    <property type="evidence" value="ECO:0007669"/>
    <property type="project" value="InterPro"/>
</dbReference>
<dbReference type="GO" id="GO:0006508">
    <property type="term" value="P:proteolysis"/>
    <property type="evidence" value="ECO:0007669"/>
    <property type="project" value="UniProtKB-KW"/>
</dbReference>
<dbReference type="Proteomes" id="UP000185779">
    <property type="component" value="Unassembled WGS sequence"/>
</dbReference>
<dbReference type="PROSITE" id="PS51786">
    <property type="entry name" value="LON_PROTEOLYTIC"/>
    <property type="match status" value="1"/>
</dbReference>
<reference evidence="6" key="1">
    <citation type="submission" date="2016-05" db="EMBL/GenBank/DDBJ databases">
        <title>Microbial consortia oxidize butane by reversing methanogenesis.</title>
        <authorList>
            <person name="Laso-Perez R."/>
            <person name="Richter M."/>
            <person name="Wegener G."/>
            <person name="Musat F."/>
        </authorList>
    </citation>
    <scope>NUCLEOTIDE SEQUENCE [LARGE SCALE GENOMIC DNA]</scope>
    <source>
        <strain evidence="6">BOX1</strain>
    </source>
</reference>
<feature type="transmembrane region" description="Helical" evidence="4">
    <location>
        <begin position="12"/>
        <end position="33"/>
    </location>
</feature>
<keyword evidence="2 6" id="KW-0645">Protease</keyword>
<feature type="domain" description="Lon proteolytic" evidence="5">
    <location>
        <begin position="151"/>
        <end position="316"/>
    </location>
</feature>
<dbReference type="AlphaFoldDB" id="A0A1F2P341"/>
<comment type="subcellular location">
    <subcellularLocation>
        <location evidence="1">Endomembrane system</location>
        <topology evidence="1">Multi-pass membrane protein</topology>
    </subcellularLocation>
</comment>
<evidence type="ECO:0000259" key="5">
    <source>
        <dbReference type="PROSITE" id="PS51786"/>
    </source>
</evidence>
<dbReference type="Pfam" id="PF05362">
    <property type="entry name" value="Lon_C"/>
    <property type="match status" value="1"/>
</dbReference>
<dbReference type="InterPro" id="IPR020568">
    <property type="entry name" value="Ribosomal_Su5_D2-typ_SF"/>
</dbReference>
<comment type="similarity">
    <text evidence="2">Belongs to the peptidase S16 family.</text>
</comment>
<keyword evidence="2" id="KW-0378">Hydrolase</keyword>
<evidence type="ECO:0000256" key="2">
    <source>
        <dbReference type="PROSITE-ProRule" id="PRU01122"/>
    </source>
</evidence>
<dbReference type="STRING" id="1839936.SBU_001378"/>
<keyword evidence="4" id="KW-0472">Membrane</keyword>
<evidence type="ECO:0000256" key="1">
    <source>
        <dbReference type="ARBA" id="ARBA00004127"/>
    </source>
</evidence>
<organism evidence="6 7">
    <name type="scientific">Candidatus Syntropharchaeum butanivorans</name>
    <dbReference type="NCBI Taxonomy" id="1839936"/>
    <lineage>
        <taxon>Archaea</taxon>
        <taxon>Methanobacteriati</taxon>
        <taxon>Methanobacteriota</taxon>
        <taxon>Stenosarchaea group</taxon>
        <taxon>Methanomicrobia</taxon>
        <taxon>Methanosarcinales</taxon>
        <taxon>ANME-2 cluster</taxon>
        <taxon>Candidatus Syntropharchaeum</taxon>
    </lineage>
</organism>
<dbReference type="PANTHER" id="PTHR10046">
    <property type="entry name" value="ATP DEPENDENT LON PROTEASE FAMILY MEMBER"/>
    <property type="match status" value="1"/>
</dbReference>
<dbReference type="Gene3D" id="3.30.230.10">
    <property type="match status" value="1"/>
</dbReference>
<protein>
    <submittedName>
        <fullName evidence="6">ATP-dependent protease</fullName>
    </submittedName>
</protein>
<evidence type="ECO:0000256" key="3">
    <source>
        <dbReference type="SAM" id="Coils"/>
    </source>
</evidence>
<dbReference type="PRINTS" id="PR00830">
    <property type="entry name" value="ENDOLAPTASE"/>
</dbReference>
<feature type="active site" evidence="2">
    <location>
        <position position="199"/>
    </location>
</feature>
<feature type="coiled-coil region" evidence="3">
    <location>
        <begin position="69"/>
        <end position="96"/>
    </location>
</feature>
<dbReference type="EMBL" id="LYOR01000008">
    <property type="protein sequence ID" value="OFV65677.1"/>
    <property type="molecule type" value="Genomic_DNA"/>
</dbReference>
<comment type="caution">
    <text evidence="6">The sequence shown here is derived from an EMBL/GenBank/DDBJ whole genome shotgun (WGS) entry which is preliminary data.</text>
</comment>
<dbReference type="SUPFAM" id="SSF54211">
    <property type="entry name" value="Ribosomal protein S5 domain 2-like"/>
    <property type="match status" value="1"/>
</dbReference>
<keyword evidence="4" id="KW-0812">Transmembrane</keyword>
<keyword evidence="7" id="KW-1185">Reference proteome</keyword>
<accession>A0A1F2P341</accession>
<sequence>MTIFTLGDRYMGKVPVVLVVLLLASLSLNIYFIHEPVQVDTGVLKERISALEEENRYLKMELYQTNISLQQAREQLATYREQLAELRSMINRTSASPESGSATLDAPAVMQRVEYSGEFPFYTRRIIEEGTMMKVSVDIKPGEGRVLVETTPLMGVVFQDAANNAVAAAENYLGCDLSGSDVIFSVKAEGEVPEVDGPSAGALMAILVIAAVENMTLPDRVTMTGTIRPDGHVGKIGGVVEKAKAAKASGKHIFILPEENSQLVRYEEVKKKYGGLVIITQRPVLVDAKDYIEENIGIRVEYVSSLKDILEFLDTV</sequence>
<evidence type="ECO:0000256" key="4">
    <source>
        <dbReference type="SAM" id="Phobius"/>
    </source>
</evidence>
<dbReference type="GO" id="GO:0004176">
    <property type="term" value="F:ATP-dependent peptidase activity"/>
    <property type="evidence" value="ECO:0007669"/>
    <property type="project" value="UniProtKB-UniRule"/>
</dbReference>
<dbReference type="InterPro" id="IPR014721">
    <property type="entry name" value="Ribsml_uS5_D2-typ_fold_subgr"/>
</dbReference>
<name>A0A1F2P341_9EURY</name>
<dbReference type="GO" id="GO:0012505">
    <property type="term" value="C:endomembrane system"/>
    <property type="evidence" value="ECO:0007669"/>
    <property type="project" value="UniProtKB-SubCell"/>
</dbReference>
<gene>
    <name evidence="6" type="ORF">SBU_001378</name>
</gene>
<evidence type="ECO:0000313" key="6">
    <source>
        <dbReference type="EMBL" id="OFV65677.1"/>
    </source>
</evidence>
<dbReference type="GO" id="GO:0004252">
    <property type="term" value="F:serine-type endopeptidase activity"/>
    <property type="evidence" value="ECO:0007669"/>
    <property type="project" value="UniProtKB-UniRule"/>
</dbReference>
<keyword evidence="4" id="KW-1133">Transmembrane helix</keyword>
<feature type="active site" evidence="2">
    <location>
        <position position="242"/>
    </location>
</feature>
<keyword evidence="2" id="KW-0720">Serine protease</keyword>
<dbReference type="InterPro" id="IPR008269">
    <property type="entry name" value="Lon_proteolytic"/>
</dbReference>